<dbReference type="EMBL" id="JAODAN010000002">
    <property type="protein sequence ID" value="KAK1926116.1"/>
    <property type="molecule type" value="Genomic_DNA"/>
</dbReference>
<dbReference type="SUPFAM" id="SSF46785">
    <property type="entry name" value="Winged helix' DNA-binding domain"/>
    <property type="match status" value="1"/>
</dbReference>
<evidence type="ECO:0000259" key="8">
    <source>
        <dbReference type="PROSITE" id="PS50039"/>
    </source>
</evidence>
<evidence type="ECO:0000256" key="4">
    <source>
        <dbReference type="ARBA" id="ARBA00023163"/>
    </source>
</evidence>
<feature type="compositionally biased region" description="Polar residues" evidence="7">
    <location>
        <begin position="754"/>
        <end position="767"/>
    </location>
</feature>
<feature type="region of interest" description="Disordered" evidence="7">
    <location>
        <begin position="138"/>
        <end position="170"/>
    </location>
</feature>
<dbReference type="PANTHER" id="PTHR45881:SF1">
    <property type="entry name" value="FORK HEAD PROTEIN HOMOLOG 2"/>
    <property type="match status" value="1"/>
</dbReference>
<feature type="region of interest" description="Disordered" evidence="7">
    <location>
        <begin position="279"/>
        <end position="357"/>
    </location>
</feature>
<dbReference type="PANTHER" id="PTHR45881">
    <property type="entry name" value="CHECKPOINT SUPPRESSOR 1-LIKE, ISOFORM A-RELATED"/>
    <property type="match status" value="1"/>
</dbReference>
<dbReference type="SMART" id="SM00339">
    <property type="entry name" value="FH"/>
    <property type="match status" value="1"/>
</dbReference>
<dbReference type="GO" id="GO:0000981">
    <property type="term" value="F:DNA-binding transcription factor activity, RNA polymerase II-specific"/>
    <property type="evidence" value="ECO:0007669"/>
    <property type="project" value="TreeGrafter"/>
</dbReference>
<dbReference type="PRINTS" id="PR00053">
    <property type="entry name" value="FORKHEAD"/>
</dbReference>
<evidence type="ECO:0000256" key="1">
    <source>
        <dbReference type="ARBA" id="ARBA00004123"/>
    </source>
</evidence>
<reference evidence="9" key="1">
    <citation type="submission" date="2023-02" db="EMBL/GenBank/DDBJ databases">
        <title>Identification and recombinant expression of a fungal hydrolase from Papiliotrema laurentii that hydrolyzes apple cutin and clears colloidal polyester polyurethane.</title>
        <authorList>
            <consortium name="DOE Joint Genome Institute"/>
            <person name="Roman V.A."/>
            <person name="Bojanowski C."/>
            <person name="Crable B.R."/>
            <person name="Wagner D.N."/>
            <person name="Hung C.S."/>
            <person name="Nadeau L.J."/>
            <person name="Schratz L."/>
            <person name="Haridas S."/>
            <person name="Pangilinan J."/>
            <person name="Lipzen A."/>
            <person name="Na H."/>
            <person name="Yan M."/>
            <person name="Ng V."/>
            <person name="Grigoriev I.V."/>
            <person name="Spatafora J.W."/>
            <person name="Barlow D."/>
            <person name="Biffinger J."/>
            <person name="Kelley-Loughnane N."/>
            <person name="Varaljay V.A."/>
            <person name="Crookes-Goodson W.J."/>
        </authorList>
    </citation>
    <scope>NUCLEOTIDE SEQUENCE</scope>
    <source>
        <strain evidence="9">5307AH</strain>
    </source>
</reference>
<evidence type="ECO:0000313" key="10">
    <source>
        <dbReference type="Proteomes" id="UP001182556"/>
    </source>
</evidence>
<dbReference type="AlphaFoldDB" id="A0AAD9FTN7"/>
<evidence type="ECO:0000256" key="6">
    <source>
        <dbReference type="PROSITE-ProRule" id="PRU00089"/>
    </source>
</evidence>
<keyword evidence="10" id="KW-1185">Reference proteome</keyword>
<dbReference type="PROSITE" id="PS50039">
    <property type="entry name" value="FORK_HEAD_3"/>
    <property type="match status" value="1"/>
</dbReference>
<dbReference type="Proteomes" id="UP001182556">
    <property type="component" value="Unassembled WGS sequence"/>
</dbReference>
<evidence type="ECO:0000256" key="7">
    <source>
        <dbReference type="SAM" id="MobiDB-lite"/>
    </source>
</evidence>
<evidence type="ECO:0000313" key="9">
    <source>
        <dbReference type="EMBL" id="KAK1926116.1"/>
    </source>
</evidence>
<sequence length="858" mass="93753">MDRVDSFSPTPPASSYGQSVFYDHSPQHHQVHQPNPVVYTHIDSALRYEQPNHHNSTMMTPHGQRVLPLSSAPSLATPMDPYRAHDGISPFDQQHPMAHHASMHQTVVSPTDHLDGRHHAPLVHRQNSLPGAMVGTIPSGGLDRRPGSSSNQHGAGRPLMSRNHSMQVPTRPTGIHRQASLQALSVRSASPHMMAGDIFDPQPGSPVKRPATVVGAVDHAQHLHFEAPDLFFQASQGISPARAMGPPPTHPPRFSPPHGDMMITPYGQKTGTYERVIPSSATSATSSPLSSQQESQPPEISDEENESPTKGPLATRAMSKLQLNDKAGPSRPRPTNIVMRNQRPGATKPAVSGGRTSAKFAKVAEDPGVEGIPPGPRPLDRPGPSFACIIGQAILRCRAGGLSLEHIYRYVETAYPFFKNDNPAWRNSVRHNLSIHKMFETIPRTEKFPPGKGGIWIIHEDEKCHWPEEDKFIKNFPVGHPHHEVCRQTLHDRAKERAQMEKAAKEGKVYIPKKGKKGRKLPMGEDDHEMVRTSSDVDLHFGSQGQASTPQATPNMAPPPLPVDNEDDGDFLPLEEEQAVEAVVDIRPAPSETPLAREATAPPRFERKEKRRLLEDEENVFTTGKRVRVSEPMPLAPIFTQAQESIALDDTFITPERERPLSGAKMMSSAFRTPALVNTSSSPGSSPMPPTITRTTHHPSGLQQAWTHDDMADIANSSPQLPMLDAAFDFQPAAKSTKSRARALASEDEFPVVTSVNPPKTPLTRSSAAREMKTPGGILSKTPLTFGRSPAQPPPTVTALLSTPMWEMGGCLDRLKDYGSSPTHGIRSPMPPTSPTRYAMLLGSSASPSARKMRDFSL</sequence>
<gene>
    <name evidence="9" type="ORF">DB88DRAFT_150750</name>
</gene>
<comment type="subcellular location">
    <subcellularLocation>
        <location evidence="1 6">Nucleus</location>
    </subcellularLocation>
</comment>
<comment type="caution">
    <text evidence="9">The sequence shown here is derived from an EMBL/GenBank/DDBJ whole genome shotgun (WGS) entry which is preliminary data.</text>
</comment>
<feature type="domain" description="Fork-head" evidence="8">
    <location>
        <begin position="381"/>
        <end position="472"/>
    </location>
</feature>
<dbReference type="InterPro" id="IPR036388">
    <property type="entry name" value="WH-like_DNA-bd_sf"/>
</dbReference>
<feature type="compositionally biased region" description="Polar residues" evidence="7">
    <location>
        <begin position="543"/>
        <end position="554"/>
    </location>
</feature>
<name>A0AAD9FTN7_PAPLA</name>
<dbReference type="GO" id="GO:0000978">
    <property type="term" value="F:RNA polymerase II cis-regulatory region sequence-specific DNA binding"/>
    <property type="evidence" value="ECO:0007669"/>
    <property type="project" value="TreeGrafter"/>
</dbReference>
<feature type="region of interest" description="Disordered" evidence="7">
    <location>
        <begin position="1"/>
        <end position="21"/>
    </location>
</feature>
<keyword evidence="4" id="KW-0804">Transcription</keyword>
<dbReference type="InterPro" id="IPR001766">
    <property type="entry name" value="Fork_head_dom"/>
</dbReference>
<dbReference type="InterPro" id="IPR036390">
    <property type="entry name" value="WH_DNA-bd_sf"/>
</dbReference>
<evidence type="ECO:0000256" key="2">
    <source>
        <dbReference type="ARBA" id="ARBA00023015"/>
    </source>
</evidence>
<feature type="region of interest" description="Disordered" evidence="7">
    <location>
        <begin position="238"/>
        <end position="266"/>
    </location>
</feature>
<dbReference type="InterPro" id="IPR030456">
    <property type="entry name" value="TF_fork_head_CS_2"/>
</dbReference>
<dbReference type="Gene3D" id="1.10.10.10">
    <property type="entry name" value="Winged helix-like DNA-binding domain superfamily/Winged helix DNA-binding domain"/>
    <property type="match status" value="1"/>
</dbReference>
<dbReference type="CDD" id="cd00059">
    <property type="entry name" value="FH_FOX"/>
    <property type="match status" value="1"/>
</dbReference>
<feature type="DNA-binding region" description="Fork-head" evidence="6">
    <location>
        <begin position="381"/>
        <end position="472"/>
    </location>
</feature>
<feature type="compositionally biased region" description="Low complexity" evidence="7">
    <location>
        <begin position="279"/>
        <end position="299"/>
    </location>
</feature>
<organism evidence="9 10">
    <name type="scientific">Papiliotrema laurentii</name>
    <name type="common">Cryptococcus laurentii</name>
    <dbReference type="NCBI Taxonomy" id="5418"/>
    <lineage>
        <taxon>Eukaryota</taxon>
        <taxon>Fungi</taxon>
        <taxon>Dikarya</taxon>
        <taxon>Basidiomycota</taxon>
        <taxon>Agaricomycotina</taxon>
        <taxon>Tremellomycetes</taxon>
        <taxon>Tremellales</taxon>
        <taxon>Rhynchogastremaceae</taxon>
        <taxon>Papiliotrema</taxon>
    </lineage>
</organism>
<proteinExistence type="predicted"/>
<feature type="region of interest" description="Disordered" evidence="7">
    <location>
        <begin position="753"/>
        <end position="793"/>
    </location>
</feature>
<protein>
    <recommendedName>
        <fullName evidence="8">Fork-head domain-containing protein</fullName>
    </recommendedName>
</protein>
<feature type="region of interest" description="Disordered" evidence="7">
    <location>
        <begin position="540"/>
        <end position="570"/>
    </location>
</feature>
<feature type="compositionally biased region" description="Pro residues" evidence="7">
    <location>
        <begin position="245"/>
        <end position="255"/>
    </location>
</feature>
<keyword evidence="2" id="KW-0805">Transcription regulation</keyword>
<keyword evidence="5 6" id="KW-0539">Nucleus</keyword>
<dbReference type="PROSITE" id="PS00658">
    <property type="entry name" value="FORK_HEAD_2"/>
    <property type="match status" value="1"/>
</dbReference>
<dbReference type="Pfam" id="PF00250">
    <property type="entry name" value="Forkhead"/>
    <property type="match status" value="1"/>
</dbReference>
<evidence type="ECO:0000256" key="5">
    <source>
        <dbReference type="ARBA" id="ARBA00023242"/>
    </source>
</evidence>
<accession>A0AAD9FTN7</accession>
<evidence type="ECO:0000256" key="3">
    <source>
        <dbReference type="ARBA" id="ARBA00023125"/>
    </source>
</evidence>
<dbReference type="GO" id="GO:0005634">
    <property type="term" value="C:nucleus"/>
    <property type="evidence" value="ECO:0007669"/>
    <property type="project" value="UniProtKB-SubCell"/>
</dbReference>
<keyword evidence="3 6" id="KW-0238">DNA-binding</keyword>